<evidence type="ECO:0000256" key="2">
    <source>
        <dbReference type="ARBA" id="ARBA00022679"/>
    </source>
</evidence>
<keyword evidence="2" id="KW-0808">Transferase</keyword>
<dbReference type="Proteomes" id="UP001295423">
    <property type="component" value="Unassembled WGS sequence"/>
</dbReference>
<reference evidence="11" key="1">
    <citation type="submission" date="2023-08" db="EMBL/GenBank/DDBJ databases">
        <authorList>
            <person name="Audoor S."/>
            <person name="Bilcke G."/>
        </authorList>
    </citation>
    <scope>NUCLEOTIDE SEQUENCE</scope>
</reference>
<keyword evidence="3 6" id="KW-0547">Nucleotide-binding</keyword>
<feature type="compositionally biased region" description="Low complexity" evidence="8">
    <location>
        <begin position="971"/>
        <end position="985"/>
    </location>
</feature>
<dbReference type="SMART" id="SM00100">
    <property type="entry name" value="cNMP"/>
    <property type="match status" value="3"/>
</dbReference>
<accession>A0AAD2JN42</accession>
<comment type="caution">
    <text evidence="11">The sequence shown here is derived from an EMBL/GenBank/DDBJ whole genome shotgun (WGS) entry which is preliminary data.</text>
</comment>
<feature type="coiled-coil region" evidence="7">
    <location>
        <begin position="459"/>
        <end position="497"/>
    </location>
</feature>
<dbReference type="EMBL" id="CAKOGP040002214">
    <property type="protein sequence ID" value="CAJ1965693.1"/>
    <property type="molecule type" value="Genomic_DNA"/>
</dbReference>
<keyword evidence="1" id="KW-0723">Serine/threonine-protein kinase</keyword>
<feature type="region of interest" description="Disordered" evidence="8">
    <location>
        <begin position="967"/>
        <end position="989"/>
    </location>
</feature>
<evidence type="ECO:0000256" key="5">
    <source>
        <dbReference type="ARBA" id="ARBA00022840"/>
    </source>
</evidence>
<feature type="region of interest" description="Disordered" evidence="8">
    <location>
        <begin position="220"/>
        <end position="251"/>
    </location>
</feature>
<dbReference type="SUPFAM" id="SSF51206">
    <property type="entry name" value="cAMP-binding domain-like"/>
    <property type="match status" value="3"/>
</dbReference>
<evidence type="ECO:0000259" key="9">
    <source>
        <dbReference type="PROSITE" id="PS50011"/>
    </source>
</evidence>
<protein>
    <recommendedName>
        <fullName evidence="13">cGMP-dependent protein kinase</fullName>
    </recommendedName>
</protein>
<evidence type="ECO:0000256" key="6">
    <source>
        <dbReference type="PROSITE-ProRule" id="PRU10141"/>
    </source>
</evidence>
<name>A0AAD2JN42_9STRA</name>
<dbReference type="Gene3D" id="1.10.510.10">
    <property type="entry name" value="Transferase(Phosphotransferase) domain 1"/>
    <property type="match status" value="1"/>
</dbReference>
<feature type="binding site" evidence="6">
    <location>
        <position position="1052"/>
    </location>
    <ligand>
        <name>ATP</name>
        <dbReference type="ChEBI" id="CHEBI:30616"/>
    </ligand>
</feature>
<keyword evidence="12" id="KW-1185">Reference proteome</keyword>
<evidence type="ECO:0000313" key="12">
    <source>
        <dbReference type="Proteomes" id="UP001295423"/>
    </source>
</evidence>
<feature type="domain" description="Protein kinase" evidence="9">
    <location>
        <begin position="1025"/>
        <end position="1286"/>
    </location>
</feature>
<dbReference type="SMART" id="SM00220">
    <property type="entry name" value="S_TKc"/>
    <property type="match status" value="1"/>
</dbReference>
<dbReference type="PROSITE" id="PS00107">
    <property type="entry name" value="PROTEIN_KINASE_ATP"/>
    <property type="match status" value="1"/>
</dbReference>
<dbReference type="InterPro" id="IPR011009">
    <property type="entry name" value="Kinase-like_dom_sf"/>
</dbReference>
<organism evidence="11 12">
    <name type="scientific">Cylindrotheca closterium</name>
    <dbReference type="NCBI Taxonomy" id="2856"/>
    <lineage>
        <taxon>Eukaryota</taxon>
        <taxon>Sar</taxon>
        <taxon>Stramenopiles</taxon>
        <taxon>Ochrophyta</taxon>
        <taxon>Bacillariophyta</taxon>
        <taxon>Bacillariophyceae</taxon>
        <taxon>Bacillariophycidae</taxon>
        <taxon>Bacillariales</taxon>
        <taxon>Bacillariaceae</taxon>
        <taxon>Cylindrotheca</taxon>
    </lineage>
</organism>
<evidence type="ECO:0000256" key="7">
    <source>
        <dbReference type="SAM" id="Coils"/>
    </source>
</evidence>
<dbReference type="GO" id="GO:0004691">
    <property type="term" value="F:cAMP-dependent protein kinase activity"/>
    <property type="evidence" value="ECO:0007669"/>
    <property type="project" value="TreeGrafter"/>
</dbReference>
<keyword evidence="5 6" id="KW-0067">ATP-binding</keyword>
<dbReference type="PANTHER" id="PTHR24353">
    <property type="entry name" value="CYCLIC NUCLEOTIDE-DEPENDENT PROTEIN KINASE"/>
    <property type="match status" value="1"/>
</dbReference>
<evidence type="ECO:0000259" key="10">
    <source>
        <dbReference type="PROSITE" id="PS50042"/>
    </source>
</evidence>
<dbReference type="InterPro" id="IPR000719">
    <property type="entry name" value="Prot_kinase_dom"/>
</dbReference>
<dbReference type="SUPFAM" id="SSF56112">
    <property type="entry name" value="Protein kinase-like (PK-like)"/>
    <property type="match status" value="1"/>
</dbReference>
<proteinExistence type="predicted"/>
<dbReference type="PANTHER" id="PTHR24353:SF143">
    <property type="entry name" value="PROTEIN KINASE DOMAIN-CONTAINING PROTEIN"/>
    <property type="match status" value="1"/>
</dbReference>
<evidence type="ECO:0000256" key="8">
    <source>
        <dbReference type="SAM" id="MobiDB-lite"/>
    </source>
</evidence>
<evidence type="ECO:0008006" key="13">
    <source>
        <dbReference type="Google" id="ProtNLM"/>
    </source>
</evidence>
<dbReference type="Gene3D" id="3.30.200.20">
    <property type="entry name" value="Phosphorylase Kinase, domain 1"/>
    <property type="match status" value="1"/>
</dbReference>
<feature type="domain" description="Cyclic nucleotide-binding" evidence="10">
    <location>
        <begin position="600"/>
        <end position="692"/>
    </location>
</feature>
<dbReference type="Pfam" id="PF00069">
    <property type="entry name" value="Pkinase"/>
    <property type="match status" value="1"/>
</dbReference>
<dbReference type="GO" id="GO:0005524">
    <property type="term" value="F:ATP binding"/>
    <property type="evidence" value="ECO:0007669"/>
    <property type="project" value="UniProtKB-UniRule"/>
</dbReference>
<keyword evidence="4" id="KW-0418">Kinase</keyword>
<evidence type="ECO:0000313" key="11">
    <source>
        <dbReference type="EMBL" id="CAJ1965693.1"/>
    </source>
</evidence>
<dbReference type="InterPro" id="IPR014710">
    <property type="entry name" value="RmlC-like_jellyroll"/>
</dbReference>
<gene>
    <name evidence="11" type="ORF">CYCCA115_LOCUS21286</name>
</gene>
<evidence type="ECO:0000256" key="3">
    <source>
        <dbReference type="ARBA" id="ARBA00022741"/>
    </source>
</evidence>
<feature type="domain" description="Cyclic nucleotide-binding" evidence="10">
    <location>
        <begin position="833"/>
        <end position="913"/>
    </location>
</feature>
<keyword evidence="7" id="KW-0175">Coiled coil</keyword>
<dbReference type="Pfam" id="PF00027">
    <property type="entry name" value="cNMP_binding"/>
    <property type="match status" value="2"/>
</dbReference>
<dbReference type="CDD" id="cd00038">
    <property type="entry name" value="CAP_ED"/>
    <property type="match status" value="3"/>
</dbReference>
<feature type="domain" description="Cyclic nucleotide-binding" evidence="10">
    <location>
        <begin position="714"/>
        <end position="808"/>
    </location>
</feature>
<dbReference type="InterPro" id="IPR017441">
    <property type="entry name" value="Protein_kinase_ATP_BS"/>
</dbReference>
<evidence type="ECO:0000256" key="1">
    <source>
        <dbReference type="ARBA" id="ARBA00022527"/>
    </source>
</evidence>
<dbReference type="PROSITE" id="PS50042">
    <property type="entry name" value="CNMP_BINDING_3"/>
    <property type="match status" value="3"/>
</dbReference>
<sequence length="1308" mass="148713">MIEKLERFIKRAEEDELDKEMRPEAVFALTAAVKAVGHNYSSLEECLMGVEVYSEAEALYFEEEDEFPLKYIAALKGVALLSEESEVGGFDLADLPGPPLMEMEMDTVSYRKKKIEREVKEFVKQAEEQELDKEMRDEGVKALHIAAEKLAYKMKAYDDDKKKHVPFPSLAALLVGQEIYEIAEKHYYDPEDEYPLKYISALREVGMIAGGYDEDVDEMESRGQNIDSDDEVFQPPKPKKERGRAGGSAGRKTRIEKEVREYVKQAESQELDKEMREEGVMAVIKAANKMAYKKKWRDEVQAMWVVFPSVKGLLVHTEIYEEAEKYYYDPDDEFPLKYISALKEVAILDGGFDEDIEEMEEDAIDIGSDDEEFSSKKKIRSVKERMSMFEAPKTPRKDVSISPVVGRKRFDNRAFNQRMSMYTTRDTEREQQRKKLLELKIHNKKGVENVEKGKVGMVSDQFNIQMQENEEKFAELIEEIQEKRKRLREQKNKIREDKKWTHKKAEVYKQTRSTNKKRIISGEDGGGDIWSNVRAQKMDIDHTTWKAPMNLPEPTQQEEALISGAMDESVLFHPHRDVGETRKALVHAFEKVEVTKGMELNEGANDNFFYVVQEGSVDISMNGKIVGSAKKGEHFGELNLLYASDPSQPRQKFNLVATESSSLMRLNQAVFREVLQVQTKREEDVKRAYLRKVPFLRNLLFDGEVEKNKQTTTRLVSIMYGKTFKKNEKIVADGAKPEDSLFIIKEGTIQLTSDKNDVFHLAAGSYIGKRALMGTKGKEPNVKDLKGLSDGSLFQIDKEEVNRVLGENFFSRQFDVAQDKKKLEGFQCIKSVNLDPAMMHNIAENIEDETFDKGMQILEEGADTEPCLYLVREGFVVLSTSKGDFKQKVGPGGYFGVEQLLVPKDKSKPNQATEKVLVPAQWSVQVTGDVPCICGVLPLQDVQDVLDGDGDLRSKFDGSGVDLVLQPDGSAAPAETKTKTPARAASMRTPKIKSAADTPVGLKIVKERLRQREIVKKRAPVLDNLEMLSVLGDGEFGEVWLVKAAEYKYALKMQKKEDEDVIESIEREVAVTQELCHPNVVNLVTTYDTPDKVYMLLGLVPGGELWELIYREDDDGNWKSGLPEFNSKFYGLVVADTLAWLHMNKYLFRDLKPENVMIDGDGYPVVVDFGFAKRIEGGLTFTFCGTPNYVAPEIVQNQGHDAGVDHWALGVLIYEMLSGEHPFFYEGMHQMEVFEAICQNKHYALQTKGIDPSAHKLIDGLLEKDRNQRLGMLAGKGDDILGHDWFKEIDLLQLRNRKIAAPWKPEKK</sequence>
<dbReference type="PROSITE" id="PS50011">
    <property type="entry name" value="PROTEIN_KINASE_DOM"/>
    <property type="match status" value="1"/>
</dbReference>
<dbReference type="InterPro" id="IPR018490">
    <property type="entry name" value="cNMP-bd_dom_sf"/>
</dbReference>
<evidence type="ECO:0000256" key="4">
    <source>
        <dbReference type="ARBA" id="ARBA00022777"/>
    </source>
</evidence>
<dbReference type="GO" id="GO:0005952">
    <property type="term" value="C:cAMP-dependent protein kinase complex"/>
    <property type="evidence" value="ECO:0007669"/>
    <property type="project" value="TreeGrafter"/>
</dbReference>
<dbReference type="Gene3D" id="2.60.120.10">
    <property type="entry name" value="Jelly Rolls"/>
    <property type="match status" value="3"/>
</dbReference>
<dbReference type="InterPro" id="IPR000595">
    <property type="entry name" value="cNMP-bd_dom"/>
</dbReference>